<comment type="caution">
    <text evidence="6">The sequence shown here is derived from an EMBL/GenBank/DDBJ whole genome shotgun (WGS) entry which is preliminary data.</text>
</comment>
<dbReference type="GO" id="GO:0005125">
    <property type="term" value="F:cytokine activity"/>
    <property type="evidence" value="ECO:0007669"/>
    <property type="project" value="InterPro"/>
</dbReference>
<comment type="subcellular location">
    <subcellularLocation>
        <location evidence="1">Secreted</location>
    </subcellularLocation>
</comment>
<organism evidence="6 7">
    <name type="scientific">Holothuria leucospilota</name>
    <name type="common">Black long sea cucumber</name>
    <name type="synonym">Mertensiothuria leucospilota</name>
    <dbReference type="NCBI Taxonomy" id="206669"/>
    <lineage>
        <taxon>Eukaryota</taxon>
        <taxon>Metazoa</taxon>
        <taxon>Echinodermata</taxon>
        <taxon>Eleutherozoa</taxon>
        <taxon>Echinozoa</taxon>
        <taxon>Holothuroidea</taxon>
        <taxon>Aspidochirotacea</taxon>
        <taxon>Aspidochirotida</taxon>
        <taxon>Holothuriidae</taxon>
        <taxon>Holothuria</taxon>
    </lineage>
</organism>
<dbReference type="InterPro" id="IPR010345">
    <property type="entry name" value="IL-17_fam"/>
</dbReference>
<accession>A0A9Q1C8P9</accession>
<evidence type="ECO:0000313" key="6">
    <source>
        <dbReference type="EMBL" id="KAJ8040220.1"/>
    </source>
</evidence>
<feature type="signal peptide" evidence="5">
    <location>
        <begin position="1"/>
        <end position="18"/>
    </location>
</feature>
<dbReference type="GO" id="GO:0005576">
    <property type="term" value="C:extracellular region"/>
    <property type="evidence" value="ECO:0007669"/>
    <property type="project" value="UniProtKB-SubCell"/>
</dbReference>
<reference evidence="6" key="1">
    <citation type="submission" date="2021-10" db="EMBL/GenBank/DDBJ databases">
        <title>Tropical sea cucumber genome reveals ecological adaptation and Cuvierian tubules defense mechanism.</title>
        <authorList>
            <person name="Chen T."/>
        </authorList>
    </citation>
    <scope>NUCLEOTIDE SEQUENCE</scope>
    <source>
        <strain evidence="6">Nanhai2018</strain>
        <tissue evidence="6">Muscle</tissue>
    </source>
</reference>
<keyword evidence="4 5" id="KW-0732">Signal</keyword>
<gene>
    <name evidence="6" type="ORF">HOLleu_14450</name>
</gene>
<dbReference type="Pfam" id="PF06083">
    <property type="entry name" value="IL17"/>
    <property type="match status" value="1"/>
</dbReference>
<dbReference type="SUPFAM" id="SSF57501">
    <property type="entry name" value="Cystine-knot cytokines"/>
    <property type="match status" value="1"/>
</dbReference>
<evidence type="ECO:0000256" key="4">
    <source>
        <dbReference type="ARBA" id="ARBA00022729"/>
    </source>
</evidence>
<comment type="similarity">
    <text evidence="2">Belongs to the IL-17 family.</text>
</comment>
<dbReference type="EMBL" id="JAIZAY010000006">
    <property type="protein sequence ID" value="KAJ8040220.1"/>
    <property type="molecule type" value="Genomic_DNA"/>
</dbReference>
<dbReference type="InterPro" id="IPR029034">
    <property type="entry name" value="Cystine-knot_cytokine"/>
</dbReference>
<dbReference type="Gene3D" id="2.10.90.10">
    <property type="entry name" value="Cystine-knot cytokines"/>
    <property type="match status" value="1"/>
</dbReference>
<evidence type="ECO:0000256" key="2">
    <source>
        <dbReference type="ARBA" id="ARBA00007236"/>
    </source>
</evidence>
<sequence length="171" mass="18902">MRLLLFLLVCVAFEEAQGRRLRRSLPPCTTTAPSTNSFIHEFLMPEDTYAALNRSGRPAMTTSTGEHSCLAAQPTQTPKLPDWGLCPWQLVSDYDANRYPPVIQKAQCQCNSCRDPTDGAVNDVYTCQPLSYPMQVLKLVNSTSSNGYVKWKFEEISVTVGCACLVTASIS</sequence>
<evidence type="ECO:0000256" key="5">
    <source>
        <dbReference type="SAM" id="SignalP"/>
    </source>
</evidence>
<evidence type="ECO:0000313" key="7">
    <source>
        <dbReference type="Proteomes" id="UP001152320"/>
    </source>
</evidence>
<dbReference type="Proteomes" id="UP001152320">
    <property type="component" value="Chromosome 6"/>
</dbReference>
<dbReference type="AlphaFoldDB" id="A0A9Q1C8P9"/>
<dbReference type="OrthoDB" id="6038945at2759"/>
<feature type="chain" id="PRO_5040319015" evidence="5">
    <location>
        <begin position="19"/>
        <end position="171"/>
    </location>
</feature>
<protein>
    <submittedName>
        <fullName evidence="6">Interleukin 17-like protein</fullName>
    </submittedName>
</protein>
<keyword evidence="7" id="KW-1185">Reference proteome</keyword>
<evidence type="ECO:0000256" key="1">
    <source>
        <dbReference type="ARBA" id="ARBA00004613"/>
    </source>
</evidence>
<keyword evidence="3" id="KW-0964">Secreted</keyword>
<evidence type="ECO:0000256" key="3">
    <source>
        <dbReference type="ARBA" id="ARBA00022525"/>
    </source>
</evidence>
<proteinExistence type="inferred from homology"/>
<name>A0A9Q1C8P9_HOLLE</name>